<dbReference type="PANTHER" id="PTHR46238:SF8">
    <property type="entry name" value="ENDONUCLEASE_EXONUCLEASE_PHOSPHATASE DOMAIN-CONTAINING PROTEIN"/>
    <property type="match status" value="1"/>
</dbReference>
<reference evidence="2" key="1">
    <citation type="submission" date="2025-08" db="UniProtKB">
        <authorList>
            <consortium name="RefSeq"/>
        </authorList>
    </citation>
    <scope>IDENTIFICATION</scope>
</reference>
<protein>
    <submittedName>
        <fullName evidence="2">Uncharacterized protein LOC103508792</fullName>
    </submittedName>
</protein>
<name>A0A1S3D0F3_DIACI</name>
<dbReference type="KEGG" id="dci:103508792"/>
<keyword evidence="1" id="KW-1185">Reference proteome</keyword>
<dbReference type="Proteomes" id="UP000079169">
    <property type="component" value="Unplaced"/>
</dbReference>
<gene>
    <name evidence="2" type="primary">LOC103508792</name>
</gene>
<dbReference type="PaxDb" id="121845-A0A1S3D0F3"/>
<dbReference type="STRING" id="121845.A0A1S3D0F3"/>
<dbReference type="RefSeq" id="XP_008471587.1">
    <property type="nucleotide sequence ID" value="XM_008473365.1"/>
</dbReference>
<proteinExistence type="predicted"/>
<dbReference type="AlphaFoldDB" id="A0A1S3D0F3"/>
<evidence type="ECO:0000313" key="2">
    <source>
        <dbReference type="RefSeq" id="XP_008471587.1"/>
    </source>
</evidence>
<evidence type="ECO:0000313" key="1">
    <source>
        <dbReference type="Proteomes" id="UP000079169"/>
    </source>
</evidence>
<dbReference type="PANTHER" id="PTHR46238">
    <property type="entry name" value="REVERSE TRANSCRIPTASE DOMAIN-CONTAINING PROTEIN"/>
    <property type="match status" value="1"/>
</dbReference>
<organism evidence="1 2">
    <name type="scientific">Diaphorina citri</name>
    <name type="common">Asian citrus psyllid</name>
    <dbReference type="NCBI Taxonomy" id="121845"/>
    <lineage>
        <taxon>Eukaryota</taxon>
        <taxon>Metazoa</taxon>
        <taxon>Ecdysozoa</taxon>
        <taxon>Arthropoda</taxon>
        <taxon>Hexapoda</taxon>
        <taxon>Insecta</taxon>
        <taxon>Pterygota</taxon>
        <taxon>Neoptera</taxon>
        <taxon>Paraneoptera</taxon>
        <taxon>Hemiptera</taxon>
        <taxon>Sternorrhyncha</taxon>
        <taxon>Psylloidea</taxon>
        <taxon>Psyllidae</taxon>
        <taxon>Diaphorininae</taxon>
        <taxon>Diaphorina</taxon>
    </lineage>
</organism>
<sequence>MKMLRWMCGLCGVTRLDRIRNKVIRRKVRVVEILLYGAETWAVKKDQEKTLEVAEMKMLRWMCGLCGVTRLDRIRNKVIRRKVRVVEISKKMQERRLQWFGHVEREERSGSRAMGRPKKTWRNCVIEDMREKGVTAAEAQDERLGLGRDRLKTSTLLEREKTE</sequence>
<dbReference type="GeneID" id="103508792"/>
<dbReference type="OMA" id="RWMCGLC"/>
<accession>A0A1S3D0F3</accession>